<accession>A0A0B4FXJ9</accession>
<keyword evidence="1" id="KW-0812">Transmembrane</keyword>
<proteinExistence type="predicted"/>
<comment type="caution">
    <text evidence="2">The sequence shown here is derived from an EMBL/GenBank/DDBJ whole genome shotgun (WGS) entry which is preliminary data.</text>
</comment>
<keyword evidence="3" id="KW-1185">Reference proteome</keyword>
<sequence>MSDPKKSDALPAAAVRSSDSIHGVKLDNDAFQVFKTPGGAVNFLTVGVSCVTWSLASAYTGWLIKCWDGSMPQPSSSKFRFMIMAAKTLSPTEDSCICNGRSYHSFCAMLVLGPLPGALIVRGWFRNTHCAIIQGDFRSSHAGCHSIGDMAEMACGLWLKGVTGVFFLATYIIVFAPGIFGTSVALKAWSNHAVCANYFMLVATALVFLMSSIRKFAKIAWLIGHGFLSGYIAVFIVVVGVTTQDSPVAAPKTGDFDLVYHVIGNPTFHRRHYFRC</sequence>
<feature type="transmembrane region" description="Helical" evidence="1">
    <location>
        <begin position="221"/>
        <end position="241"/>
    </location>
</feature>
<name>A0A0B4FXJ9_METAF</name>
<feature type="non-terminal residue" evidence="2">
    <location>
        <position position="1"/>
    </location>
</feature>
<gene>
    <name evidence="2" type="ORF">MAN_09273</name>
</gene>
<feature type="transmembrane region" description="Helical" evidence="1">
    <location>
        <begin position="157"/>
        <end position="176"/>
    </location>
</feature>
<keyword evidence="1" id="KW-0472">Membrane</keyword>
<protein>
    <submittedName>
        <fullName evidence="2">Neutral amino acid permease</fullName>
    </submittedName>
</protein>
<evidence type="ECO:0000313" key="3">
    <source>
        <dbReference type="Proteomes" id="UP000031186"/>
    </source>
</evidence>
<reference evidence="2 3" key="1">
    <citation type="journal article" date="2014" name="Proc. Natl. Acad. Sci. U.S.A.">
        <title>Trajectory and genomic determinants of fungal-pathogen speciation and host adaptation.</title>
        <authorList>
            <person name="Hu X."/>
            <person name="Xiao G."/>
            <person name="Zheng P."/>
            <person name="Shang Y."/>
            <person name="Su Y."/>
            <person name="Zhang X."/>
            <person name="Liu X."/>
            <person name="Zhan S."/>
            <person name="St Leger R.J."/>
            <person name="Wang C."/>
        </authorList>
    </citation>
    <scope>NUCLEOTIDE SEQUENCE [LARGE SCALE GENOMIC DNA]</scope>
    <source>
        <strain evidence="2 3">ARSEF 549</strain>
    </source>
</reference>
<dbReference type="VEuPathDB" id="FungiDB:MAN_09273"/>
<dbReference type="AlphaFoldDB" id="A0A0B4FXJ9"/>
<evidence type="ECO:0000256" key="1">
    <source>
        <dbReference type="SAM" id="Phobius"/>
    </source>
</evidence>
<dbReference type="HOGENOM" id="CLU_027816_1_1_1"/>
<evidence type="ECO:0000313" key="2">
    <source>
        <dbReference type="EMBL" id="KID60989.1"/>
    </source>
</evidence>
<organism evidence="2 3">
    <name type="scientific">Metarhizium anisopliae (strain ARSEF 549)</name>
    <dbReference type="NCBI Taxonomy" id="3151832"/>
    <lineage>
        <taxon>Eukaryota</taxon>
        <taxon>Fungi</taxon>
        <taxon>Dikarya</taxon>
        <taxon>Ascomycota</taxon>
        <taxon>Pezizomycotina</taxon>
        <taxon>Sordariomycetes</taxon>
        <taxon>Hypocreomycetidae</taxon>
        <taxon>Hypocreales</taxon>
        <taxon>Clavicipitaceae</taxon>
        <taxon>Metarhizium</taxon>
    </lineage>
</organism>
<dbReference type="EMBL" id="AZNF01000016">
    <property type="protein sequence ID" value="KID60989.1"/>
    <property type="molecule type" value="Genomic_DNA"/>
</dbReference>
<dbReference type="OrthoDB" id="40134at2759"/>
<keyword evidence="1" id="KW-1133">Transmembrane helix</keyword>
<dbReference type="Proteomes" id="UP000031186">
    <property type="component" value="Unassembled WGS sequence"/>
</dbReference>
<feature type="transmembrane region" description="Helical" evidence="1">
    <location>
        <begin position="188"/>
        <end position="209"/>
    </location>
</feature>